<evidence type="ECO:0000313" key="2">
    <source>
        <dbReference type="EMBL" id="KAF2017503.1"/>
    </source>
</evidence>
<proteinExistence type="predicted"/>
<dbReference type="EMBL" id="ML978068">
    <property type="protein sequence ID" value="KAF2017503.1"/>
    <property type="molecule type" value="Genomic_DNA"/>
</dbReference>
<evidence type="ECO:0000256" key="1">
    <source>
        <dbReference type="SAM" id="MobiDB-lite"/>
    </source>
</evidence>
<dbReference type="RefSeq" id="XP_033385842.1">
    <property type="nucleotide sequence ID" value="XM_033525812.1"/>
</dbReference>
<sequence>MYGVMDQRDIDSIPAFVKPPWQAGPKPLIQSEDEAKEWVQKVAADHYSIIFYTDGLAHNRLGPTCGSDTGRTRSNPISRADHCRRFDLWDTTWADLLPYHDRQREGTTHSSKTRQAQNRNTTTSLWSTQDSRATAAQNPVQLGSEPFRCLRQ</sequence>
<evidence type="ECO:0000313" key="3">
    <source>
        <dbReference type="Proteomes" id="UP000799778"/>
    </source>
</evidence>
<protein>
    <submittedName>
        <fullName evidence="2">Uncharacterized protein</fullName>
    </submittedName>
</protein>
<feature type="compositionally biased region" description="Polar residues" evidence="1">
    <location>
        <begin position="108"/>
        <end position="141"/>
    </location>
</feature>
<keyword evidence="3" id="KW-1185">Reference proteome</keyword>
<dbReference type="Proteomes" id="UP000799778">
    <property type="component" value="Unassembled WGS sequence"/>
</dbReference>
<dbReference type="AlphaFoldDB" id="A0A6A5XX67"/>
<accession>A0A6A5XX67</accession>
<organism evidence="2 3">
    <name type="scientific">Aaosphaeria arxii CBS 175.79</name>
    <dbReference type="NCBI Taxonomy" id="1450172"/>
    <lineage>
        <taxon>Eukaryota</taxon>
        <taxon>Fungi</taxon>
        <taxon>Dikarya</taxon>
        <taxon>Ascomycota</taxon>
        <taxon>Pezizomycotina</taxon>
        <taxon>Dothideomycetes</taxon>
        <taxon>Pleosporomycetidae</taxon>
        <taxon>Pleosporales</taxon>
        <taxon>Pleosporales incertae sedis</taxon>
        <taxon>Aaosphaeria</taxon>
    </lineage>
</organism>
<gene>
    <name evidence="2" type="ORF">BU24DRAFT_407525</name>
</gene>
<name>A0A6A5XX67_9PLEO</name>
<feature type="region of interest" description="Disordered" evidence="1">
    <location>
        <begin position="104"/>
        <end position="152"/>
    </location>
</feature>
<reference evidence="2" key="1">
    <citation type="journal article" date="2020" name="Stud. Mycol.">
        <title>101 Dothideomycetes genomes: a test case for predicting lifestyles and emergence of pathogens.</title>
        <authorList>
            <person name="Haridas S."/>
            <person name="Albert R."/>
            <person name="Binder M."/>
            <person name="Bloem J."/>
            <person name="Labutti K."/>
            <person name="Salamov A."/>
            <person name="Andreopoulos B."/>
            <person name="Baker S."/>
            <person name="Barry K."/>
            <person name="Bills G."/>
            <person name="Bluhm B."/>
            <person name="Cannon C."/>
            <person name="Castanera R."/>
            <person name="Culley D."/>
            <person name="Daum C."/>
            <person name="Ezra D."/>
            <person name="Gonzalez J."/>
            <person name="Henrissat B."/>
            <person name="Kuo A."/>
            <person name="Liang C."/>
            <person name="Lipzen A."/>
            <person name="Lutzoni F."/>
            <person name="Magnuson J."/>
            <person name="Mondo S."/>
            <person name="Nolan M."/>
            <person name="Ohm R."/>
            <person name="Pangilinan J."/>
            <person name="Park H.-J."/>
            <person name="Ramirez L."/>
            <person name="Alfaro M."/>
            <person name="Sun H."/>
            <person name="Tritt A."/>
            <person name="Yoshinaga Y."/>
            <person name="Zwiers L.-H."/>
            <person name="Turgeon B."/>
            <person name="Goodwin S."/>
            <person name="Spatafora J."/>
            <person name="Crous P."/>
            <person name="Grigoriev I."/>
        </authorList>
    </citation>
    <scope>NUCLEOTIDE SEQUENCE</scope>
    <source>
        <strain evidence="2">CBS 175.79</strain>
    </source>
</reference>
<dbReference type="GeneID" id="54283209"/>